<keyword evidence="1" id="KW-0812">Transmembrane</keyword>
<comment type="caution">
    <text evidence="2">The sequence shown here is derived from an EMBL/GenBank/DDBJ whole genome shotgun (WGS) entry which is preliminary data.</text>
</comment>
<organism evidence="2 3">
    <name type="scientific">Symbiodinium microadriaticum</name>
    <name type="common">Dinoflagellate</name>
    <name type="synonym">Zooxanthella microadriatica</name>
    <dbReference type="NCBI Taxonomy" id="2951"/>
    <lineage>
        <taxon>Eukaryota</taxon>
        <taxon>Sar</taxon>
        <taxon>Alveolata</taxon>
        <taxon>Dinophyceae</taxon>
        <taxon>Suessiales</taxon>
        <taxon>Symbiodiniaceae</taxon>
        <taxon>Symbiodinium</taxon>
    </lineage>
</organism>
<proteinExistence type="predicted"/>
<dbReference type="EMBL" id="LSRX01001508">
    <property type="protein sequence ID" value="OLP79241.1"/>
    <property type="molecule type" value="Genomic_DNA"/>
</dbReference>
<dbReference type="OrthoDB" id="10293848at2759"/>
<evidence type="ECO:0000313" key="2">
    <source>
        <dbReference type="EMBL" id="OLP79241.1"/>
    </source>
</evidence>
<evidence type="ECO:0000256" key="1">
    <source>
        <dbReference type="SAM" id="Phobius"/>
    </source>
</evidence>
<keyword evidence="3" id="KW-1185">Reference proteome</keyword>
<dbReference type="AlphaFoldDB" id="A0A1Q9C8L4"/>
<keyword evidence="1" id="KW-0472">Membrane</keyword>
<evidence type="ECO:0000313" key="3">
    <source>
        <dbReference type="Proteomes" id="UP000186817"/>
    </source>
</evidence>
<protein>
    <submittedName>
        <fullName evidence="2">Uncharacterized protein</fullName>
    </submittedName>
</protein>
<keyword evidence="1" id="KW-1133">Transmembrane helix</keyword>
<gene>
    <name evidence="2" type="ORF">AK812_SmicGene40495</name>
</gene>
<reference evidence="2 3" key="1">
    <citation type="submission" date="2016-02" db="EMBL/GenBank/DDBJ databases">
        <title>Genome analysis of coral dinoflagellate symbionts highlights evolutionary adaptations to a symbiotic lifestyle.</title>
        <authorList>
            <person name="Aranda M."/>
            <person name="Li Y."/>
            <person name="Liew Y.J."/>
            <person name="Baumgarten S."/>
            <person name="Simakov O."/>
            <person name="Wilson M."/>
            <person name="Piel J."/>
            <person name="Ashoor H."/>
            <person name="Bougouffa S."/>
            <person name="Bajic V.B."/>
            <person name="Ryu T."/>
            <person name="Ravasi T."/>
            <person name="Bayer T."/>
            <person name="Micklem G."/>
            <person name="Kim H."/>
            <person name="Bhak J."/>
            <person name="Lajeunesse T.C."/>
            <person name="Voolstra C.R."/>
        </authorList>
    </citation>
    <scope>NUCLEOTIDE SEQUENCE [LARGE SCALE GENOMIC DNA]</scope>
    <source>
        <strain evidence="2 3">CCMP2467</strain>
    </source>
</reference>
<feature type="transmembrane region" description="Helical" evidence="1">
    <location>
        <begin position="267"/>
        <end position="288"/>
    </location>
</feature>
<sequence length="290" mass="31262">MRWVKERQSWDIELAARTDKGLTQTKQKRYDDWLAQPARQLHVDQARKCEVGAGKRGAVAIRLKLSMLAEELATHSGDSFRTLLVRQYMPAEVDVPDVNFLSEHGMFLGRGVPEPERDTVGVRALDVCGERYMQPGWEQGAAAGYAQAHNQFLASYSQAAAAAAAAATAAYNQHMARYAAAAAAAYGPQYSTLPPFLPSLEADTTPGSWPSPGAVTASPQPLSPDVISAELQLQLCFARAKQAAPSTGARAAAAEDAASSMFWWRNFMLMSLFFALCDGIASFAIGLASC</sequence>
<accession>A0A1Q9C8L4</accession>
<dbReference type="Proteomes" id="UP000186817">
    <property type="component" value="Unassembled WGS sequence"/>
</dbReference>
<name>A0A1Q9C8L4_SYMMI</name>